<feature type="region of interest" description="Disordered" evidence="1">
    <location>
        <begin position="585"/>
        <end position="608"/>
    </location>
</feature>
<dbReference type="PROSITE" id="PS51064">
    <property type="entry name" value="IRS_PTB"/>
    <property type="match status" value="1"/>
</dbReference>
<feature type="region of interest" description="Disordered" evidence="1">
    <location>
        <begin position="348"/>
        <end position="396"/>
    </location>
</feature>
<dbReference type="EMBL" id="CABIJS010000333">
    <property type="protein sequence ID" value="VUZ49559.1"/>
    <property type="molecule type" value="Genomic_DNA"/>
</dbReference>
<gene>
    <name evidence="3" type="ORF">WMSIL1_LOCUS8425</name>
</gene>
<feature type="compositionally biased region" description="Polar residues" evidence="1">
    <location>
        <begin position="469"/>
        <end position="480"/>
    </location>
</feature>
<feature type="domain" description="IRS-type PTB" evidence="2">
    <location>
        <begin position="177"/>
        <end position="281"/>
    </location>
</feature>
<feature type="compositionally biased region" description="Polar residues" evidence="1">
    <location>
        <begin position="361"/>
        <end position="376"/>
    </location>
</feature>
<feature type="compositionally biased region" description="Polar residues" evidence="1">
    <location>
        <begin position="585"/>
        <end position="604"/>
    </location>
</feature>
<protein>
    <recommendedName>
        <fullName evidence="2">IRS-type PTB domain-containing protein</fullName>
    </recommendedName>
</protein>
<evidence type="ECO:0000259" key="2">
    <source>
        <dbReference type="PROSITE" id="PS51064"/>
    </source>
</evidence>
<keyword evidence="4" id="KW-1185">Reference proteome</keyword>
<evidence type="ECO:0000313" key="4">
    <source>
        <dbReference type="Proteomes" id="UP000321570"/>
    </source>
</evidence>
<dbReference type="InterPro" id="IPR011993">
    <property type="entry name" value="PH-like_dom_sf"/>
</dbReference>
<feature type="compositionally biased region" description="Basic and acidic residues" evidence="1">
    <location>
        <begin position="515"/>
        <end position="528"/>
    </location>
</feature>
<proteinExistence type="predicted"/>
<evidence type="ECO:0000313" key="3">
    <source>
        <dbReference type="EMBL" id="VUZ49559.1"/>
    </source>
</evidence>
<feature type="compositionally biased region" description="Low complexity" evidence="1">
    <location>
        <begin position="277"/>
        <end position="288"/>
    </location>
</feature>
<dbReference type="InterPro" id="IPR050996">
    <property type="entry name" value="Docking_Protein_DOK"/>
</dbReference>
<feature type="compositionally biased region" description="Pro residues" evidence="1">
    <location>
        <begin position="459"/>
        <end position="468"/>
    </location>
</feature>
<feature type="region of interest" description="Disordered" evidence="1">
    <location>
        <begin position="275"/>
        <end position="324"/>
    </location>
</feature>
<dbReference type="Gene3D" id="2.30.29.30">
    <property type="entry name" value="Pleckstrin-homology domain (PH domain)/Phosphotyrosine-binding domain (PTB)"/>
    <property type="match status" value="1"/>
</dbReference>
<feature type="region of interest" description="Disordered" evidence="1">
    <location>
        <begin position="412"/>
        <end position="440"/>
    </location>
</feature>
<sequence length="624" mass="70642">MSIVRSGYLWQAVNKEGEHPSSDWIAANLEISGRPSKLSLIIEPSDPIYETVDEDDRKIRYRVNSFRRCIKSTRNKQDISNEYTNQAKPQPIYQITLQKRRLLKGEEVKIGFNDKESQRLFVIHIRGALKENKRLISHRLHCHSKPKSNNGENSQMTCSINEIDKFMTENKAYEKHHWSAIKIRVFQTELARRLHLNGIYLLEIKDCDMCILDYISTAVINRWPFKYIRSFGFNEQRLYILTGSQCIGGRGLLIFESEKCEDLMNRMICMMRSIAGESDSPTETTSSPQISQRNSKSPQPLLKSNSGGTLRNAPPTQTKKSMQDLSASLQDFCRAHCCSLPPLRGRSETQSAEAVGETDQETLVGSQAQGLETSRGGSDDNLSLDEDHEDHHQEDGEEIHIAREIAENVCTNLNGHENNSPTNSDHPKESRKRTLRTSSLKKSISEFIAHSMARMESLKPPPPPPPIPTNQASAADSPQSGDRFPPPPVPLMEDLRTQSLTETHEPSGNNEEEPGFPREERHSRRAESAKAVQLIKWRDLPGKEDYYGATNNRLMLGRLDRNSESENRGSDLVQWAGDQQFTESQHTESSSMQEENSLQSSTSTARERQLSAALKSDMIAFTSF</sequence>
<name>A0A564YRF1_HYMDI</name>
<dbReference type="Proteomes" id="UP000321570">
    <property type="component" value="Unassembled WGS sequence"/>
</dbReference>
<dbReference type="PANTHER" id="PTHR21258">
    <property type="entry name" value="DOCKING PROTEIN RELATED"/>
    <property type="match status" value="1"/>
</dbReference>
<dbReference type="Pfam" id="PF02174">
    <property type="entry name" value="IRS"/>
    <property type="match status" value="1"/>
</dbReference>
<dbReference type="InterPro" id="IPR002404">
    <property type="entry name" value="IRS_PTB"/>
</dbReference>
<feature type="compositionally biased region" description="Polar residues" evidence="1">
    <location>
        <begin position="412"/>
        <end position="424"/>
    </location>
</feature>
<dbReference type="GO" id="GO:0007169">
    <property type="term" value="P:cell surface receptor protein tyrosine kinase signaling pathway"/>
    <property type="evidence" value="ECO:0007669"/>
    <property type="project" value="TreeGrafter"/>
</dbReference>
<evidence type="ECO:0000256" key="1">
    <source>
        <dbReference type="SAM" id="MobiDB-lite"/>
    </source>
</evidence>
<feature type="region of interest" description="Disordered" evidence="1">
    <location>
        <begin position="455"/>
        <end position="530"/>
    </location>
</feature>
<feature type="compositionally biased region" description="Polar residues" evidence="1">
    <location>
        <begin position="289"/>
        <end position="324"/>
    </location>
</feature>
<dbReference type="GO" id="GO:0005737">
    <property type="term" value="C:cytoplasm"/>
    <property type="evidence" value="ECO:0007669"/>
    <property type="project" value="TreeGrafter"/>
</dbReference>
<feature type="compositionally biased region" description="Polar residues" evidence="1">
    <location>
        <begin position="497"/>
        <end position="509"/>
    </location>
</feature>
<reference evidence="3 4" key="1">
    <citation type="submission" date="2019-07" db="EMBL/GenBank/DDBJ databases">
        <authorList>
            <person name="Jastrzebski P J."/>
            <person name="Paukszto L."/>
            <person name="Jastrzebski P J."/>
        </authorList>
    </citation>
    <scope>NUCLEOTIDE SEQUENCE [LARGE SCALE GENOMIC DNA]</scope>
    <source>
        <strain evidence="3 4">WMS-il1</strain>
    </source>
</reference>
<organism evidence="3 4">
    <name type="scientific">Hymenolepis diminuta</name>
    <name type="common">Rat tapeworm</name>
    <dbReference type="NCBI Taxonomy" id="6216"/>
    <lineage>
        <taxon>Eukaryota</taxon>
        <taxon>Metazoa</taxon>
        <taxon>Spiralia</taxon>
        <taxon>Lophotrochozoa</taxon>
        <taxon>Platyhelminthes</taxon>
        <taxon>Cestoda</taxon>
        <taxon>Eucestoda</taxon>
        <taxon>Cyclophyllidea</taxon>
        <taxon>Hymenolepididae</taxon>
        <taxon>Hymenolepis</taxon>
    </lineage>
</organism>
<dbReference type="SUPFAM" id="SSF50729">
    <property type="entry name" value="PH domain-like"/>
    <property type="match status" value="1"/>
</dbReference>
<dbReference type="SMART" id="SM01244">
    <property type="entry name" value="IRS"/>
    <property type="match status" value="1"/>
</dbReference>
<dbReference type="PANTHER" id="PTHR21258:SF62">
    <property type="entry name" value="INSULIN RECEPTOR SUBSTRATE 1"/>
    <property type="match status" value="1"/>
</dbReference>
<dbReference type="AlphaFoldDB" id="A0A564YRF1"/>
<accession>A0A564YRF1</accession>